<evidence type="ECO:0000313" key="4">
    <source>
        <dbReference type="EMBL" id="MBB6253222.1"/>
    </source>
</evidence>
<dbReference type="PROSITE" id="PS50088">
    <property type="entry name" value="ANK_REPEAT"/>
    <property type="match status" value="3"/>
</dbReference>
<evidence type="ECO:0008006" key="6">
    <source>
        <dbReference type="Google" id="ProtNLM"/>
    </source>
</evidence>
<reference evidence="4 5" key="1">
    <citation type="submission" date="2020-08" db="EMBL/GenBank/DDBJ databases">
        <title>Genomic Encyclopedia of Type Strains, Phase IV (KMG-IV): sequencing the most valuable type-strain genomes for metagenomic binning, comparative biology and taxonomic classification.</title>
        <authorList>
            <person name="Goeker M."/>
        </authorList>
    </citation>
    <scope>NUCLEOTIDE SEQUENCE [LARGE SCALE GENOMIC DNA]</scope>
    <source>
        <strain evidence="4 5">DSM 22198</strain>
    </source>
</reference>
<dbReference type="AlphaFoldDB" id="A0A7X0AZX6"/>
<dbReference type="PANTHER" id="PTHR24189:SF50">
    <property type="entry name" value="ANKYRIN REPEAT AND SOCS BOX PROTEIN 2"/>
    <property type="match status" value="1"/>
</dbReference>
<protein>
    <recommendedName>
        <fullName evidence="6">Ankyrin repeat domain-containing protein</fullName>
    </recommendedName>
</protein>
<gene>
    <name evidence="4" type="ORF">FHS74_003791</name>
</gene>
<dbReference type="SUPFAM" id="SSF48403">
    <property type="entry name" value="Ankyrin repeat"/>
    <property type="match status" value="1"/>
</dbReference>
<dbReference type="PROSITE" id="PS50297">
    <property type="entry name" value="ANK_REP_REGION"/>
    <property type="match status" value="3"/>
</dbReference>
<dbReference type="InterPro" id="IPR036770">
    <property type="entry name" value="Ankyrin_rpt-contain_sf"/>
</dbReference>
<keyword evidence="5" id="KW-1185">Reference proteome</keyword>
<evidence type="ECO:0000256" key="3">
    <source>
        <dbReference type="PROSITE-ProRule" id="PRU00023"/>
    </source>
</evidence>
<dbReference type="Proteomes" id="UP000539175">
    <property type="component" value="Unassembled WGS sequence"/>
</dbReference>
<dbReference type="PANTHER" id="PTHR24189">
    <property type="entry name" value="MYOTROPHIN"/>
    <property type="match status" value="1"/>
</dbReference>
<evidence type="ECO:0000256" key="1">
    <source>
        <dbReference type="ARBA" id="ARBA00022737"/>
    </source>
</evidence>
<dbReference type="RefSeq" id="WP_184803429.1">
    <property type="nucleotide sequence ID" value="NZ_JACIIZ010000011.1"/>
</dbReference>
<organism evidence="4 5">
    <name type="scientific">Nitrospirillum iridis</name>
    <dbReference type="NCBI Taxonomy" id="765888"/>
    <lineage>
        <taxon>Bacteria</taxon>
        <taxon>Pseudomonadati</taxon>
        <taxon>Pseudomonadota</taxon>
        <taxon>Alphaproteobacteria</taxon>
        <taxon>Rhodospirillales</taxon>
        <taxon>Azospirillaceae</taxon>
        <taxon>Nitrospirillum</taxon>
    </lineage>
</organism>
<feature type="repeat" description="ANK" evidence="3">
    <location>
        <begin position="147"/>
        <end position="179"/>
    </location>
</feature>
<sequence>MKRSSWPVLVACVLGVALAARGTLFFLNPSHGGTMATNPLVFFPDRFSDPAARRFAEAIAAGKVDAALAAARDAPGGVNTVGRDGVTGLMMAVERHDQAMAQALLKAGANPNGAPGLAPLHTAAGIHDLPMVKLLLAAGADPNATLDDQTPLYVAGLMGDVPVAQALLDAGADISKADELGNTPLLTAAGTDHWRTVAFLLDHGASFWADAGGMTVADFATASRILPNNPDGEALPQVIGRLKAAGYPWPPPNVAQVRALKAEGKWPPPGKH</sequence>
<evidence type="ECO:0000313" key="5">
    <source>
        <dbReference type="Proteomes" id="UP000539175"/>
    </source>
</evidence>
<feature type="repeat" description="ANK" evidence="3">
    <location>
        <begin position="84"/>
        <end position="116"/>
    </location>
</feature>
<evidence type="ECO:0000256" key="2">
    <source>
        <dbReference type="ARBA" id="ARBA00023043"/>
    </source>
</evidence>
<name>A0A7X0AZX6_9PROT</name>
<comment type="caution">
    <text evidence="4">The sequence shown here is derived from an EMBL/GenBank/DDBJ whole genome shotgun (WGS) entry which is preliminary data.</text>
</comment>
<feature type="repeat" description="ANK" evidence="3">
    <location>
        <begin position="115"/>
        <end position="147"/>
    </location>
</feature>
<dbReference type="InterPro" id="IPR050745">
    <property type="entry name" value="Multifunctional_regulatory"/>
</dbReference>
<accession>A0A7X0AZX6</accession>
<keyword evidence="1" id="KW-0677">Repeat</keyword>
<keyword evidence="2 3" id="KW-0040">ANK repeat</keyword>
<dbReference type="EMBL" id="JACIIZ010000011">
    <property type="protein sequence ID" value="MBB6253222.1"/>
    <property type="molecule type" value="Genomic_DNA"/>
</dbReference>
<dbReference type="Gene3D" id="1.25.40.20">
    <property type="entry name" value="Ankyrin repeat-containing domain"/>
    <property type="match status" value="2"/>
</dbReference>
<proteinExistence type="predicted"/>
<dbReference type="InterPro" id="IPR002110">
    <property type="entry name" value="Ankyrin_rpt"/>
</dbReference>
<dbReference type="SMART" id="SM00248">
    <property type="entry name" value="ANK"/>
    <property type="match status" value="4"/>
</dbReference>
<dbReference type="Pfam" id="PF00023">
    <property type="entry name" value="Ank"/>
    <property type="match status" value="1"/>
</dbReference>
<dbReference type="Pfam" id="PF12796">
    <property type="entry name" value="Ank_2"/>
    <property type="match status" value="1"/>
</dbReference>